<reference evidence="5 6" key="1">
    <citation type="submission" date="2017-11" db="EMBL/GenBank/DDBJ databases">
        <title>Streptomyces carmine sp. nov., a novel actinomycete isolated from Sophora alopecuroides in Xinjiang, China.</title>
        <authorList>
            <person name="Wang Y."/>
            <person name="Luo X."/>
            <person name="Wan C."/>
            <person name="Zhang L."/>
        </authorList>
    </citation>
    <scope>NUCLEOTIDE SEQUENCE [LARGE SCALE GENOMIC DNA]</scope>
    <source>
        <strain evidence="5 6">TRM SA0054</strain>
    </source>
</reference>
<evidence type="ECO:0000313" key="5">
    <source>
        <dbReference type="EMBL" id="PJE95557.1"/>
    </source>
</evidence>
<name>A0A2M8LUD4_9ACTN</name>
<evidence type="ECO:0000256" key="3">
    <source>
        <dbReference type="ARBA" id="ARBA00022833"/>
    </source>
</evidence>
<dbReference type="EMBL" id="PGGW01000064">
    <property type="protein sequence ID" value="PJE95557.1"/>
    <property type="molecule type" value="Genomic_DNA"/>
</dbReference>
<protein>
    <recommendedName>
        <fullName evidence="4">Aminodeoxyfutalosine deaminase/Imidazolonepropionase-like composite domain-containing protein</fullName>
    </recommendedName>
</protein>
<organism evidence="5 6">
    <name type="scientific">Streptomyces carminius</name>
    <dbReference type="NCBI Taxonomy" id="2665496"/>
    <lineage>
        <taxon>Bacteria</taxon>
        <taxon>Bacillati</taxon>
        <taxon>Actinomycetota</taxon>
        <taxon>Actinomycetes</taxon>
        <taxon>Kitasatosporales</taxon>
        <taxon>Streptomycetaceae</taxon>
        <taxon>Streptomyces</taxon>
    </lineage>
</organism>
<keyword evidence="6" id="KW-1185">Reference proteome</keyword>
<gene>
    <name evidence="5" type="ORF">CUT44_22580</name>
</gene>
<sequence length="186" mass="19523">MLTIHAPLAVRTTADGEPLPGYAVAVEGDRIAALGPLDELAAAYPTARVRRWSGTLGPGRCAADAAARLEAAYHPDPREVGLPDIPSTEPLTGSALAALAMDEVRWGHSARRGLQRLLREGVTSLVGPFTRPAVRTAVRRSGLTVLPAPRPGTLTVGARADLAVHDEPDGSCLATILAGRLLHRRT</sequence>
<dbReference type="InterPro" id="IPR054418">
    <property type="entry name" value="MQNX/HUTI_composite_N"/>
</dbReference>
<evidence type="ECO:0000256" key="2">
    <source>
        <dbReference type="ARBA" id="ARBA00022801"/>
    </source>
</evidence>
<accession>A0A2M8LUD4</accession>
<proteinExistence type="predicted"/>
<dbReference type="AlphaFoldDB" id="A0A2M8LUD4"/>
<evidence type="ECO:0000256" key="1">
    <source>
        <dbReference type="ARBA" id="ARBA00022723"/>
    </source>
</evidence>
<dbReference type="Pfam" id="PF22039">
    <property type="entry name" value="HUTI_composite_bact"/>
    <property type="match status" value="1"/>
</dbReference>
<feature type="domain" description="Aminodeoxyfutalosine deaminase/Imidazolonepropionase-like composite" evidence="4">
    <location>
        <begin position="23"/>
        <end position="47"/>
    </location>
</feature>
<dbReference type="InterPro" id="IPR011059">
    <property type="entry name" value="Metal-dep_hydrolase_composite"/>
</dbReference>
<keyword evidence="3" id="KW-0862">Zinc</keyword>
<dbReference type="SUPFAM" id="SSF51338">
    <property type="entry name" value="Composite domain of metallo-dependent hydrolases"/>
    <property type="match status" value="1"/>
</dbReference>
<keyword evidence="1" id="KW-0479">Metal-binding</keyword>
<dbReference type="RefSeq" id="WP_100203765.1">
    <property type="nucleotide sequence ID" value="NZ_PGGW01000064.1"/>
</dbReference>
<comment type="caution">
    <text evidence="5">The sequence shown here is derived from an EMBL/GenBank/DDBJ whole genome shotgun (WGS) entry which is preliminary data.</text>
</comment>
<dbReference type="GO" id="GO:0016810">
    <property type="term" value="F:hydrolase activity, acting on carbon-nitrogen (but not peptide) bonds"/>
    <property type="evidence" value="ECO:0007669"/>
    <property type="project" value="InterPro"/>
</dbReference>
<keyword evidence="2" id="KW-0378">Hydrolase</keyword>
<dbReference type="GO" id="GO:0046872">
    <property type="term" value="F:metal ion binding"/>
    <property type="evidence" value="ECO:0007669"/>
    <property type="project" value="UniProtKB-KW"/>
</dbReference>
<evidence type="ECO:0000259" key="4">
    <source>
        <dbReference type="Pfam" id="PF22039"/>
    </source>
</evidence>
<evidence type="ECO:0000313" key="6">
    <source>
        <dbReference type="Proteomes" id="UP000230407"/>
    </source>
</evidence>
<dbReference type="Proteomes" id="UP000230407">
    <property type="component" value="Unassembled WGS sequence"/>
</dbReference>